<accession>A0A4Y8KML8</accession>
<evidence type="ECO:0008006" key="4">
    <source>
        <dbReference type="Google" id="ProtNLM"/>
    </source>
</evidence>
<evidence type="ECO:0000313" key="3">
    <source>
        <dbReference type="Proteomes" id="UP000298218"/>
    </source>
</evidence>
<feature type="transmembrane region" description="Helical" evidence="1">
    <location>
        <begin position="20"/>
        <end position="42"/>
    </location>
</feature>
<dbReference type="Proteomes" id="UP000298218">
    <property type="component" value="Unassembled WGS sequence"/>
</dbReference>
<dbReference type="EMBL" id="SOHQ01000040">
    <property type="protein sequence ID" value="TFD76189.1"/>
    <property type="molecule type" value="Genomic_DNA"/>
</dbReference>
<organism evidence="2 3">
    <name type="scientific">Cryobacterium psychrophilum</name>
    <dbReference type="NCBI Taxonomy" id="41988"/>
    <lineage>
        <taxon>Bacteria</taxon>
        <taxon>Bacillati</taxon>
        <taxon>Actinomycetota</taxon>
        <taxon>Actinomycetes</taxon>
        <taxon>Micrococcales</taxon>
        <taxon>Microbacteriaceae</taxon>
        <taxon>Cryobacterium</taxon>
    </lineage>
</organism>
<evidence type="ECO:0000256" key="1">
    <source>
        <dbReference type="SAM" id="Phobius"/>
    </source>
</evidence>
<name>A0A4Y8KML8_9MICO</name>
<keyword evidence="1" id="KW-0472">Membrane</keyword>
<gene>
    <name evidence="2" type="ORF">E3T53_14220</name>
</gene>
<evidence type="ECO:0000313" key="2">
    <source>
        <dbReference type="EMBL" id="TFD76189.1"/>
    </source>
</evidence>
<dbReference type="RefSeq" id="WP_134171868.1">
    <property type="nucleotide sequence ID" value="NZ_SODI01000001.1"/>
</dbReference>
<protein>
    <recommendedName>
        <fullName evidence="4">ABC transporter permease</fullName>
    </recommendedName>
</protein>
<reference evidence="2 3" key="1">
    <citation type="submission" date="2019-03" db="EMBL/GenBank/DDBJ databases">
        <title>Genomics of glacier-inhabiting Cryobacterium strains.</title>
        <authorList>
            <person name="Liu Q."/>
            <person name="Xin Y.-H."/>
        </authorList>
    </citation>
    <scope>NUCLEOTIDE SEQUENCE [LARGE SCALE GENOMIC DNA]</scope>
    <source>
        <strain evidence="2 3">CGMCC 1.4292</strain>
    </source>
</reference>
<keyword evidence="1" id="KW-1133">Transmembrane helix</keyword>
<dbReference type="AlphaFoldDB" id="A0A4Y8KML8"/>
<keyword evidence="1" id="KW-0812">Transmembrane</keyword>
<proteinExistence type="predicted"/>
<sequence>MLSSRYRRGFAELLSQPLNFSSFGVNALVQAAYIAVFGALAYSPVRHEGPPVLTGFTAL</sequence>
<comment type="caution">
    <text evidence="2">The sequence shown here is derived from an EMBL/GenBank/DDBJ whole genome shotgun (WGS) entry which is preliminary data.</text>
</comment>
<keyword evidence="3" id="KW-1185">Reference proteome</keyword>